<dbReference type="Proteomes" id="UP001055247">
    <property type="component" value="Unassembled WGS sequence"/>
</dbReference>
<dbReference type="RefSeq" id="WP_066921313.1">
    <property type="nucleotide sequence ID" value="NZ_BPQO01000043.1"/>
</dbReference>
<comment type="caution">
    <text evidence="2">The sequence shown here is derived from an EMBL/GenBank/DDBJ whole genome shotgun (WGS) entry which is preliminary data.</text>
</comment>
<keyword evidence="3" id="KW-1185">Reference proteome</keyword>
<gene>
    <name evidence="2" type="ORF">BHAOGJBA_5944</name>
</gene>
<dbReference type="EMBL" id="BPQO01000043">
    <property type="protein sequence ID" value="GJD92390.1"/>
    <property type="molecule type" value="Genomic_DNA"/>
</dbReference>
<dbReference type="AlphaFoldDB" id="A0AAV4ZV46"/>
<reference evidence="2" key="2">
    <citation type="submission" date="2021-08" db="EMBL/GenBank/DDBJ databases">
        <authorList>
            <person name="Tani A."/>
            <person name="Ola A."/>
            <person name="Ogura Y."/>
            <person name="Katsura K."/>
            <person name="Hayashi T."/>
        </authorList>
    </citation>
    <scope>NUCLEOTIDE SEQUENCE</scope>
    <source>
        <strain evidence="2">DSM 16372</strain>
    </source>
</reference>
<proteinExistence type="predicted"/>
<organism evidence="2 3">
    <name type="scientific">Methylobacterium hispanicum</name>
    <dbReference type="NCBI Taxonomy" id="270350"/>
    <lineage>
        <taxon>Bacteria</taxon>
        <taxon>Pseudomonadati</taxon>
        <taxon>Pseudomonadota</taxon>
        <taxon>Alphaproteobacteria</taxon>
        <taxon>Hyphomicrobiales</taxon>
        <taxon>Methylobacteriaceae</taxon>
        <taxon>Methylobacterium</taxon>
    </lineage>
</organism>
<sequence>MPQPPFPDGLSRSNQINQLTGGYGQIAIELVAEGWSPYLLVLKYRHLGGRRDAVLAQMKREAERAHRWLCERVWRNWRAPSRRDWCPVWILAPDFPVAKRAKVSARSAWRDLLPNDGLHYQGVAVMPPGGRLREPLDSHLGPSGARYCPRGGPLVSLTATPIVSDLDYVHAYNFKALARGRTDFDDILTLPPSSAELDSKPRPATEPWRHPVLVRD</sequence>
<evidence type="ECO:0000313" key="2">
    <source>
        <dbReference type="EMBL" id="GJD92390.1"/>
    </source>
</evidence>
<reference evidence="2" key="1">
    <citation type="journal article" date="2016" name="Front. Microbiol.">
        <title>Genome Sequence of the Piezophilic, Mesophilic Sulfate-Reducing Bacterium Desulfovibrio indicus J2T.</title>
        <authorList>
            <person name="Cao J."/>
            <person name="Maignien L."/>
            <person name="Shao Z."/>
            <person name="Alain K."/>
            <person name="Jebbar M."/>
        </authorList>
    </citation>
    <scope>NUCLEOTIDE SEQUENCE</scope>
    <source>
        <strain evidence="2">DSM 16372</strain>
    </source>
</reference>
<evidence type="ECO:0000313" key="3">
    <source>
        <dbReference type="Proteomes" id="UP001055247"/>
    </source>
</evidence>
<protein>
    <submittedName>
        <fullName evidence="2">Uncharacterized protein</fullName>
    </submittedName>
</protein>
<feature type="region of interest" description="Disordered" evidence="1">
    <location>
        <begin position="192"/>
        <end position="216"/>
    </location>
</feature>
<name>A0AAV4ZV46_9HYPH</name>
<evidence type="ECO:0000256" key="1">
    <source>
        <dbReference type="SAM" id="MobiDB-lite"/>
    </source>
</evidence>
<feature type="compositionally biased region" description="Basic and acidic residues" evidence="1">
    <location>
        <begin position="197"/>
        <end position="216"/>
    </location>
</feature>
<accession>A0AAV4ZV46</accession>